<evidence type="ECO:0000256" key="5">
    <source>
        <dbReference type="SAM" id="SignalP"/>
    </source>
</evidence>
<feature type="chain" id="PRO_5046259745" description="Protein kinase domain-containing protein" evidence="5">
    <location>
        <begin position="29"/>
        <end position="248"/>
    </location>
</feature>
<gene>
    <name evidence="7" type="ORF">CITCOLO1_LOCUS16596</name>
</gene>
<sequence>MQGHNMRFSFSIYVFRVHIVWMIHPTIATSHGLSFDCFRLKCRFSLIFLPTVQVDLPAWRYNLLHFGSFKRTVHLKNHEFHPQILNFELGQNCRRLVAVERLLDQKLNIIEVVMPCFCFSSKRNRDSSDAQTIAAVEEISNIPNVRLYSYEELRKATENFRSGNKLGQGGFGSVYKGRLGNGTLGAIKVLSMDSSQGMREFLAEINVISVINHDNLVKLHGCCVEGQHRILVYPYLENSSLDKMLFGG</sequence>
<evidence type="ECO:0000313" key="7">
    <source>
        <dbReference type="EMBL" id="CAK9324362.1"/>
    </source>
</evidence>
<keyword evidence="3" id="KW-0418">Kinase</keyword>
<evidence type="ECO:0000256" key="3">
    <source>
        <dbReference type="ARBA" id="ARBA00022777"/>
    </source>
</evidence>
<dbReference type="Gene3D" id="3.30.200.20">
    <property type="entry name" value="Phosphorylase Kinase, domain 1"/>
    <property type="match status" value="1"/>
</dbReference>
<keyword evidence="8" id="KW-1185">Reference proteome</keyword>
<evidence type="ECO:0000256" key="4">
    <source>
        <dbReference type="ARBA" id="ARBA00022840"/>
    </source>
</evidence>
<evidence type="ECO:0000256" key="2">
    <source>
        <dbReference type="ARBA" id="ARBA00022741"/>
    </source>
</evidence>
<reference evidence="7 8" key="1">
    <citation type="submission" date="2024-03" db="EMBL/GenBank/DDBJ databases">
        <authorList>
            <person name="Gkanogiannis A."/>
            <person name="Becerra Lopez-Lavalle L."/>
        </authorList>
    </citation>
    <scope>NUCLEOTIDE SEQUENCE [LARGE SCALE GENOMIC DNA]</scope>
</reference>
<dbReference type="InterPro" id="IPR011009">
    <property type="entry name" value="Kinase-like_dom_sf"/>
</dbReference>
<dbReference type="PANTHER" id="PTHR47973">
    <property type="entry name" value="CYSTEINE-RICH RECEPTOR-LIKE PROTEIN KINASE 3"/>
    <property type="match status" value="1"/>
</dbReference>
<dbReference type="Pfam" id="PF07714">
    <property type="entry name" value="PK_Tyr_Ser-Thr"/>
    <property type="match status" value="1"/>
</dbReference>
<dbReference type="InterPro" id="IPR052059">
    <property type="entry name" value="CR_Ser/Thr_kinase"/>
</dbReference>
<evidence type="ECO:0000259" key="6">
    <source>
        <dbReference type="PROSITE" id="PS50011"/>
    </source>
</evidence>
<keyword evidence="5" id="KW-0732">Signal</keyword>
<dbReference type="SUPFAM" id="SSF56112">
    <property type="entry name" value="Protein kinase-like (PK-like)"/>
    <property type="match status" value="1"/>
</dbReference>
<protein>
    <recommendedName>
        <fullName evidence="6">Protein kinase domain-containing protein</fullName>
    </recommendedName>
</protein>
<feature type="domain" description="Protein kinase" evidence="6">
    <location>
        <begin position="160"/>
        <end position="248"/>
    </location>
</feature>
<dbReference type="EMBL" id="OZ021740">
    <property type="protein sequence ID" value="CAK9324362.1"/>
    <property type="molecule type" value="Genomic_DNA"/>
</dbReference>
<dbReference type="Proteomes" id="UP001642487">
    <property type="component" value="Chromosome 6"/>
</dbReference>
<keyword evidence="4" id="KW-0067">ATP-binding</keyword>
<evidence type="ECO:0000256" key="1">
    <source>
        <dbReference type="ARBA" id="ARBA00022679"/>
    </source>
</evidence>
<evidence type="ECO:0000313" key="8">
    <source>
        <dbReference type="Proteomes" id="UP001642487"/>
    </source>
</evidence>
<keyword evidence="2" id="KW-0547">Nucleotide-binding</keyword>
<dbReference type="PROSITE" id="PS50011">
    <property type="entry name" value="PROTEIN_KINASE_DOM"/>
    <property type="match status" value="1"/>
</dbReference>
<organism evidence="7 8">
    <name type="scientific">Citrullus colocynthis</name>
    <name type="common">colocynth</name>
    <dbReference type="NCBI Taxonomy" id="252529"/>
    <lineage>
        <taxon>Eukaryota</taxon>
        <taxon>Viridiplantae</taxon>
        <taxon>Streptophyta</taxon>
        <taxon>Embryophyta</taxon>
        <taxon>Tracheophyta</taxon>
        <taxon>Spermatophyta</taxon>
        <taxon>Magnoliopsida</taxon>
        <taxon>eudicotyledons</taxon>
        <taxon>Gunneridae</taxon>
        <taxon>Pentapetalae</taxon>
        <taxon>rosids</taxon>
        <taxon>fabids</taxon>
        <taxon>Cucurbitales</taxon>
        <taxon>Cucurbitaceae</taxon>
        <taxon>Benincaseae</taxon>
        <taxon>Citrullus</taxon>
    </lineage>
</organism>
<feature type="signal peptide" evidence="5">
    <location>
        <begin position="1"/>
        <end position="28"/>
    </location>
</feature>
<name>A0ABP0YV06_9ROSI</name>
<dbReference type="InterPro" id="IPR000719">
    <property type="entry name" value="Prot_kinase_dom"/>
</dbReference>
<proteinExistence type="predicted"/>
<dbReference type="InterPro" id="IPR001245">
    <property type="entry name" value="Ser-Thr/Tyr_kinase_cat_dom"/>
</dbReference>
<accession>A0ABP0YV06</accession>
<keyword evidence="1" id="KW-0808">Transferase</keyword>